<keyword evidence="3" id="KW-0808">Transferase</keyword>
<comment type="caution">
    <text evidence="19">The sequence shown here is derived from an EMBL/GenBank/DDBJ whole genome shotgun (WGS) entry which is preliminary data.</text>
</comment>
<evidence type="ECO:0000256" key="4">
    <source>
        <dbReference type="ARBA" id="ARBA00022695"/>
    </source>
</evidence>
<dbReference type="InterPro" id="IPR008921">
    <property type="entry name" value="DNA_pol3_clamp-load_cplx_C"/>
</dbReference>
<dbReference type="InterPro" id="IPR036844">
    <property type="entry name" value="Hint_dom_sf"/>
</dbReference>
<evidence type="ECO:0000313" key="19">
    <source>
        <dbReference type="EMBL" id="GBE91063.1"/>
    </source>
</evidence>
<dbReference type="CDD" id="cd18137">
    <property type="entry name" value="HLD_clamp_pol_III_gamma_tau"/>
    <property type="match status" value="1"/>
</dbReference>
<dbReference type="InterPro" id="IPR006142">
    <property type="entry name" value="INTEIN"/>
</dbReference>
<keyword evidence="4" id="KW-0548">Nucleotidyltransferase</keyword>
<keyword evidence="5" id="KW-0235">DNA replication</keyword>
<feature type="domain" description="Hint" evidence="17">
    <location>
        <begin position="128"/>
        <end position="222"/>
    </location>
</feature>
<gene>
    <name evidence="19" type="ORF">NCWK1_0785</name>
</gene>
<proteinExistence type="inferred from homology"/>
<dbReference type="GO" id="GO:0005524">
    <property type="term" value="F:ATP binding"/>
    <property type="evidence" value="ECO:0007669"/>
    <property type="project" value="UniProtKB-KW"/>
</dbReference>
<dbReference type="SMART" id="SM00306">
    <property type="entry name" value="HintN"/>
    <property type="match status" value="1"/>
</dbReference>
<dbReference type="NCBIfam" id="TIGR02397">
    <property type="entry name" value="dnaX_nterm"/>
    <property type="match status" value="1"/>
</dbReference>
<dbReference type="Gene3D" id="3.40.50.300">
    <property type="entry name" value="P-loop containing nucleotide triphosphate hydrolases"/>
    <property type="match status" value="2"/>
</dbReference>
<evidence type="ECO:0000256" key="14">
    <source>
        <dbReference type="ARBA" id="ARBA00049244"/>
    </source>
</evidence>
<feature type="compositionally biased region" description="Pro residues" evidence="15">
    <location>
        <begin position="988"/>
        <end position="1011"/>
    </location>
</feature>
<keyword evidence="8" id="KW-0068">Autocatalytic cleavage</keyword>
<feature type="compositionally biased region" description="Pro residues" evidence="15">
    <location>
        <begin position="851"/>
        <end position="860"/>
    </location>
</feature>
<protein>
    <recommendedName>
        <fullName evidence="2">DNA-directed DNA polymerase</fullName>
        <ecNumber evidence="2">2.7.7.7</ecNumber>
    </recommendedName>
</protein>
<dbReference type="Gene3D" id="2.170.16.10">
    <property type="entry name" value="Hedgehog/Intein (Hint) domain"/>
    <property type="match status" value="1"/>
</dbReference>
<dbReference type="Pfam" id="PF12169">
    <property type="entry name" value="DNA_pol3_gamma3"/>
    <property type="match status" value="1"/>
</dbReference>
<dbReference type="InterPro" id="IPR022754">
    <property type="entry name" value="DNA_pol_III_gamma-3"/>
</dbReference>
<evidence type="ECO:0000256" key="13">
    <source>
        <dbReference type="ARBA" id="ARBA00023054"/>
    </source>
</evidence>
<feature type="compositionally biased region" description="Low complexity" evidence="15">
    <location>
        <begin position="1012"/>
        <end position="1028"/>
    </location>
</feature>
<dbReference type="SMART" id="SM00305">
    <property type="entry name" value="HintC"/>
    <property type="match status" value="1"/>
</dbReference>
<dbReference type="RefSeq" id="WP_103123808.1">
    <property type="nucleotide sequence ID" value="NZ_DF978422.1"/>
</dbReference>
<dbReference type="CDD" id="cd00009">
    <property type="entry name" value="AAA"/>
    <property type="match status" value="1"/>
</dbReference>
<dbReference type="SUPFAM" id="SSF48019">
    <property type="entry name" value="post-AAA+ oligomerization domain-like"/>
    <property type="match status" value="1"/>
</dbReference>
<dbReference type="InterPro" id="IPR054506">
    <property type="entry name" value="DnaA_N-like_STI"/>
</dbReference>
<dbReference type="InterPro" id="IPR003586">
    <property type="entry name" value="Hint_dom_C"/>
</dbReference>
<dbReference type="GO" id="GO:0016539">
    <property type="term" value="P:intein-mediated protein splicing"/>
    <property type="evidence" value="ECO:0007669"/>
    <property type="project" value="InterPro"/>
</dbReference>
<evidence type="ECO:0000256" key="12">
    <source>
        <dbReference type="ARBA" id="ARBA00023000"/>
    </source>
</evidence>
<evidence type="ECO:0000256" key="8">
    <source>
        <dbReference type="ARBA" id="ARBA00022813"/>
    </source>
</evidence>
<dbReference type="Proteomes" id="UP000236527">
    <property type="component" value="Unassembled WGS sequence"/>
</dbReference>
<keyword evidence="7" id="KW-0547">Nucleotide-binding</keyword>
<dbReference type="Pfam" id="PF13177">
    <property type="entry name" value="DNA_pol3_delta2"/>
    <property type="match status" value="2"/>
</dbReference>
<evidence type="ECO:0000256" key="1">
    <source>
        <dbReference type="ARBA" id="ARBA00006360"/>
    </source>
</evidence>
<dbReference type="GO" id="GO:0003887">
    <property type="term" value="F:DNA-directed DNA polymerase activity"/>
    <property type="evidence" value="ECO:0007669"/>
    <property type="project" value="UniProtKB-KW"/>
</dbReference>
<evidence type="ECO:0000259" key="17">
    <source>
        <dbReference type="SMART" id="SM00306"/>
    </source>
</evidence>
<dbReference type="InterPro" id="IPR030934">
    <property type="entry name" value="Intein_C"/>
</dbReference>
<dbReference type="NCBIfam" id="TIGR01443">
    <property type="entry name" value="intein_Cterm"/>
    <property type="match status" value="1"/>
</dbReference>
<dbReference type="SUPFAM" id="SSF52540">
    <property type="entry name" value="P-loop containing nucleoside triphosphate hydrolases"/>
    <property type="match status" value="2"/>
</dbReference>
<dbReference type="SMART" id="SM00382">
    <property type="entry name" value="AAA"/>
    <property type="match status" value="1"/>
</dbReference>
<dbReference type="Pfam" id="PF22608">
    <property type="entry name" value="DNAX_ATPase_lid"/>
    <property type="match status" value="1"/>
</dbReference>
<feature type="region of interest" description="Disordered" evidence="15">
    <location>
        <begin position="955"/>
        <end position="1046"/>
    </location>
</feature>
<dbReference type="PROSITE" id="PS50818">
    <property type="entry name" value="INTEIN_C_TER"/>
    <property type="match status" value="1"/>
</dbReference>
<dbReference type="CDD" id="cd00081">
    <property type="entry name" value="Hint"/>
    <property type="match status" value="2"/>
</dbReference>
<dbReference type="PRINTS" id="PR00379">
    <property type="entry name" value="INTEIN"/>
</dbReference>
<evidence type="ECO:0000256" key="3">
    <source>
        <dbReference type="ARBA" id="ARBA00022679"/>
    </source>
</evidence>
<dbReference type="GO" id="GO:0046872">
    <property type="term" value="F:metal ion binding"/>
    <property type="evidence" value="ECO:0007669"/>
    <property type="project" value="UniProtKB-KW"/>
</dbReference>
<keyword evidence="20" id="KW-1185">Reference proteome</keyword>
<dbReference type="InterPro" id="IPR006141">
    <property type="entry name" value="Intein_N"/>
</dbReference>
<feature type="compositionally biased region" description="Pro residues" evidence="15">
    <location>
        <begin position="818"/>
        <end position="840"/>
    </location>
</feature>
<keyword evidence="6" id="KW-0479">Metal-binding</keyword>
<sequence>MPYEPLHHKYRPKSFAELVGQEAIATTLINAIRTAKIAPAYLFTGPRGTGKTSSARILAKSLNCLKSDNPTAEPCGVCDVCQGITKGYSLDVIEIDAASNTGVDNIRELIEKAQFAPVQCRYKVYVIDECLTGDSLILTDEGLFRIDDPKLKGKKVLSYNDLSGQWEFKKVLRWLDQGQRQTLVIKTTKRVIKCTGNHLIRTEQGWIAAKNIKEGAKILSPVNVAVETSFTNMERMGASADLREATSLKATNTDKNLTTWNLFFKQQKRYDPCVLVDVEKNSLFLTIYSVKAEESPVYNLIGKDTHTKKDTEFGNSEQKNFWQMPLFYNQKHSDLFTELCWEIVPSLTPTNTVDFQDCVGHMVKTSENGWNTKHIAFNNCVPIWELQITKDMETYQLPVRPCAILNSGMFLKSSNRTATEKLFRWTGLIELPQKDLLGGIVTMGRSVLHQQVAPKFSYIQKDFQSKKTNLLPIGLQIWDTQQKQGVTSEIVQVSNTTIFGWAQIAVENGWQNSNNIPSPQWITSLETVESVHLDGIERVYDIEVADNHNFVANGLLVHNCHMLSTQAFNALLKTLEEPPRHVVFVLATTDPQRVLPTIISRCQRFDFRRIQLEAMVKHLNAIAWKESIEISEEAVTLVAQISQGGLRDAESLLDQLALLSGQVTPDRVWDLVGSVSERDLLALLGAIAQDNPEAILDCSRYILDRGREPLTILQNLANLYRDLLIAKTAPNRQDLVVCTEQTWAALIELAQNLHISTILAGQQHLRTAEVQIKNTTQPRLWLEVTLLGLLPSASIQPAATVVLPKVSIPTPQNHHHPSPPATAKPAPPPLNAQPISPQPLQPVTAEVIPSNPQPISPSPPVQSITPEPVAPEVTSETAQPDLTEIWQQVLSNIQLLPRRALLGQMCHLIEFDGNSARVGVKPAWYDKVKSDLIMITEAFQQTVNRNVEVSLEKATAATSSTARKEPSNNGSNGIQPPGLPKNNNHHPAPAPQAFTPPPIQVQQPPVTPPPVKTEFSANGNGNSNGTANIQSPPQPTQNSSEEWEEVTRAAQHLAQFFDGQIVRFADDSSDLSGSIMPSDWVDEAEVDD</sequence>
<evidence type="ECO:0000259" key="16">
    <source>
        <dbReference type="SMART" id="SM00305"/>
    </source>
</evidence>
<dbReference type="InterPro" id="IPR003587">
    <property type="entry name" value="Hint_dom_N"/>
</dbReference>
<dbReference type="GO" id="GO:0009360">
    <property type="term" value="C:DNA polymerase III complex"/>
    <property type="evidence" value="ECO:0007669"/>
    <property type="project" value="InterPro"/>
</dbReference>
<dbReference type="PROSITE" id="PS50817">
    <property type="entry name" value="INTEIN_N_TER"/>
    <property type="match status" value="1"/>
</dbReference>
<dbReference type="GO" id="GO:0006261">
    <property type="term" value="P:DNA-templated DNA replication"/>
    <property type="evidence" value="ECO:0007669"/>
    <property type="project" value="TreeGrafter"/>
</dbReference>
<dbReference type="InterPro" id="IPR003593">
    <property type="entry name" value="AAA+_ATPase"/>
</dbReference>
<dbReference type="InterPro" id="IPR045085">
    <property type="entry name" value="HLD_clamp_pol_III_gamma_tau"/>
</dbReference>
<keyword evidence="11" id="KW-0239">DNA-directed DNA polymerase</keyword>
<evidence type="ECO:0000256" key="15">
    <source>
        <dbReference type="SAM" id="MobiDB-lite"/>
    </source>
</evidence>
<keyword evidence="12" id="KW-0651">Protein splicing</keyword>
<dbReference type="SUPFAM" id="SSF51294">
    <property type="entry name" value="Hedgehog/intein (Hint) domain"/>
    <property type="match status" value="1"/>
</dbReference>
<evidence type="ECO:0000256" key="6">
    <source>
        <dbReference type="ARBA" id="ARBA00022723"/>
    </source>
</evidence>
<comment type="catalytic activity">
    <reaction evidence="14">
        <text>DNA(n) + a 2'-deoxyribonucleoside 5'-triphosphate = DNA(n+1) + diphosphate</text>
        <dbReference type="Rhea" id="RHEA:22508"/>
        <dbReference type="Rhea" id="RHEA-COMP:17339"/>
        <dbReference type="Rhea" id="RHEA-COMP:17340"/>
        <dbReference type="ChEBI" id="CHEBI:33019"/>
        <dbReference type="ChEBI" id="CHEBI:61560"/>
        <dbReference type="ChEBI" id="CHEBI:173112"/>
        <dbReference type="EC" id="2.7.7.7"/>
    </reaction>
</comment>
<evidence type="ECO:0000256" key="5">
    <source>
        <dbReference type="ARBA" id="ARBA00022705"/>
    </source>
</evidence>
<evidence type="ECO:0000313" key="20">
    <source>
        <dbReference type="Proteomes" id="UP000236527"/>
    </source>
</evidence>
<reference evidence="20" key="1">
    <citation type="journal article" date="2018" name="Genome Announc.">
        <title>Draft Genome Sequence of the Nitrogen-Fixing and Hormogonia-Inducing Cyanobacterium Nostoc cycadae Strain WK-1, Isolated from the Coralloid Roots of Cycas revoluta.</title>
        <authorList>
            <person name="Kanesaki Y."/>
            <person name="Hirose M."/>
            <person name="Hirose Y."/>
            <person name="Fujisawa T."/>
            <person name="Nakamura Y."/>
            <person name="Watanabe S."/>
            <person name="Matsunaga S."/>
            <person name="Uchida H."/>
            <person name="Murakami A."/>
        </authorList>
    </citation>
    <scope>NUCLEOTIDE SEQUENCE [LARGE SCALE GENOMIC DNA]</scope>
    <source>
        <strain evidence="20">WK-1</strain>
    </source>
</reference>
<dbReference type="FunFam" id="1.10.8.60:FF:000013">
    <property type="entry name" value="DNA polymerase III subunit gamma/tau"/>
    <property type="match status" value="1"/>
</dbReference>
<dbReference type="Gene3D" id="1.10.8.60">
    <property type="match status" value="1"/>
</dbReference>
<evidence type="ECO:0000259" key="18">
    <source>
        <dbReference type="SMART" id="SM00382"/>
    </source>
</evidence>
<dbReference type="AlphaFoldDB" id="A0A2H6LD04"/>
<dbReference type="Pfam" id="PF23007">
    <property type="entry name" value="DnaA_N-like_STI"/>
    <property type="match status" value="1"/>
</dbReference>
<dbReference type="NCBIfam" id="TIGR01445">
    <property type="entry name" value="intein_Nterm"/>
    <property type="match status" value="1"/>
</dbReference>
<dbReference type="InterPro" id="IPR027417">
    <property type="entry name" value="P-loop_NTPase"/>
</dbReference>
<feature type="region of interest" description="Disordered" evidence="15">
    <location>
        <begin position="1068"/>
        <end position="1088"/>
    </location>
</feature>
<dbReference type="FunFam" id="3.40.50.300:FF:004780">
    <property type="entry name" value="DNA polymerase III subunit"/>
    <property type="match status" value="1"/>
</dbReference>
<organism evidence="19 20">
    <name type="scientific">Nostoc cycadae WK-1</name>
    <dbReference type="NCBI Taxonomy" id="1861711"/>
    <lineage>
        <taxon>Bacteria</taxon>
        <taxon>Bacillati</taxon>
        <taxon>Cyanobacteriota</taxon>
        <taxon>Cyanophyceae</taxon>
        <taxon>Nostocales</taxon>
        <taxon>Nostocaceae</taxon>
        <taxon>Nostoc</taxon>
    </lineage>
</organism>
<dbReference type="InterPro" id="IPR012763">
    <property type="entry name" value="DNA_pol_III_sug/sutau_N"/>
</dbReference>
<evidence type="ECO:0000256" key="11">
    <source>
        <dbReference type="ARBA" id="ARBA00022932"/>
    </source>
</evidence>
<evidence type="ECO:0000256" key="7">
    <source>
        <dbReference type="ARBA" id="ARBA00022741"/>
    </source>
</evidence>
<dbReference type="Gene3D" id="1.20.272.10">
    <property type="match status" value="1"/>
</dbReference>
<dbReference type="EMBL" id="BDGE01000013">
    <property type="protein sequence ID" value="GBE91063.1"/>
    <property type="molecule type" value="Genomic_DNA"/>
</dbReference>
<dbReference type="PANTHER" id="PTHR11669:SF0">
    <property type="entry name" value="PROTEIN STICHEL-LIKE 2"/>
    <property type="match status" value="1"/>
</dbReference>
<comment type="similarity">
    <text evidence="1">Belongs to the DnaX/STICHEL family.</text>
</comment>
<evidence type="ECO:0000256" key="10">
    <source>
        <dbReference type="ARBA" id="ARBA00022840"/>
    </source>
</evidence>
<feature type="region of interest" description="Disordered" evidence="15">
    <location>
        <begin position="808"/>
        <end position="877"/>
    </location>
</feature>
<dbReference type="EC" id="2.7.7.7" evidence="2"/>
<dbReference type="GO" id="GO:0003677">
    <property type="term" value="F:DNA binding"/>
    <property type="evidence" value="ECO:0007669"/>
    <property type="project" value="InterPro"/>
</dbReference>
<dbReference type="PANTHER" id="PTHR11669">
    <property type="entry name" value="REPLICATION FACTOR C / DNA POLYMERASE III GAMMA-TAU SUBUNIT"/>
    <property type="match status" value="1"/>
</dbReference>
<keyword evidence="9" id="KW-0862">Zinc</keyword>
<name>A0A2H6LD04_9NOSO</name>
<keyword evidence="10" id="KW-0067">ATP-binding</keyword>
<accession>A0A2H6LD04</accession>
<feature type="domain" description="AAA+ ATPase" evidence="18">
    <location>
        <begin position="37"/>
        <end position="230"/>
    </location>
</feature>
<evidence type="ECO:0000256" key="2">
    <source>
        <dbReference type="ARBA" id="ARBA00012417"/>
    </source>
</evidence>
<evidence type="ECO:0000256" key="9">
    <source>
        <dbReference type="ARBA" id="ARBA00022833"/>
    </source>
</evidence>
<keyword evidence="13" id="KW-0175">Coiled coil</keyword>
<dbReference type="FunFam" id="3.40.50.300:FF:000014">
    <property type="entry name" value="DNA polymerase III subunit gamma/tau"/>
    <property type="match status" value="1"/>
</dbReference>
<dbReference type="InterPro" id="IPR050238">
    <property type="entry name" value="DNA_Rep/Repair_Clamp_Loader"/>
</dbReference>
<feature type="domain" description="Hint" evidence="16">
    <location>
        <begin position="512"/>
        <end position="565"/>
    </location>
</feature>